<comment type="caution">
    <text evidence="1">The sequence shown here is derived from an EMBL/GenBank/DDBJ whole genome shotgun (WGS) entry which is preliminary data.</text>
</comment>
<evidence type="ECO:0000313" key="2">
    <source>
        <dbReference type="Proteomes" id="UP001642360"/>
    </source>
</evidence>
<gene>
    <name evidence="1" type="ORF">ILEXP_LOCUS33132</name>
</gene>
<dbReference type="EMBL" id="CAUOFW020004154">
    <property type="protein sequence ID" value="CAK9164053.1"/>
    <property type="molecule type" value="Genomic_DNA"/>
</dbReference>
<reference evidence="1 2" key="1">
    <citation type="submission" date="2024-02" db="EMBL/GenBank/DDBJ databases">
        <authorList>
            <person name="Vignale AGUSTIN F."/>
            <person name="Sosa J E."/>
            <person name="Modenutti C."/>
        </authorList>
    </citation>
    <scope>NUCLEOTIDE SEQUENCE [LARGE SCALE GENOMIC DNA]</scope>
</reference>
<dbReference type="AlphaFoldDB" id="A0ABC8TAK8"/>
<proteinExistence type="predicted"/>
<sequence length="66" mass="7345">MSGFRQVHLTTASFIVTVFETIVKTGALVDMGMEQAKRVVRNEKKDTTILPLCWTADSNTLVSDQD</sequence>
<accession>A0ABC8TAK8</accession>
<protein>
    <submittedName>
        <fullName evidence="1">Uncharacterized protein</fullName>
    </submittedName>
</protein>
<evidence type="ECO:0000313" key="1">
    <source>
        <dbReference type="EMBL" id="CAK9164053.1"/>
    </source>
</evidence>
<keyword evidence="2" id="KW-1185">Reference proteome</keyword>
<name>A0ABC8TAK8_9AQUA</name>
<dbReference type="Proteomes" id="UP001642360">
    <property type="component" value="Unassembled WGS sequence"/>
</dbReference>
<organism evidence="1 2">
    <name type="scientific">Ilex paraguariensis</name>
    <name type="common">yerba mate</name>
    <dbReference type="NCBI Taxonomy" id="185542"/>
    <lineage>
        <taxon>Eukaryota</taxon>
        <taxon>Viridiplantae</taxon>
        <taxon>Streptophyta</taxon>
        <taxon>Embryophyta</taxon>
        <taxon>Tracheophyta</taxon>
        <taxon>Spermatophyta</taxon>
        <taxon>Magnoliopsida</taxon>
        <taxon>eudicotyledons</taxon>
        <taxon>Gunneridae</taxon>
        <taxon>Pentapetalae</taxon>
        <taxon>asterids</taxon>
        <taxon>campanulids</taxon>
        <taxon>Aquifoliales</taxon>
        <taxon>Aquifoliaceae</taxon>
        <taxon>Ilex</taxon>
    </lineage>
</organism>